<dbReference type="Proteomes" id="UP000003781">
    <property type="component" value="Unassembled WGS sequence"/>
</dbReference>
<dbReference type="EMBL" id="AAXW01000030">
    <property type="protein sequence ID" value="EAZ90142.1"/>
    <property type="molecule type" value="Genomic_DNA"/>
</dbReference>
<evidence type="ECO:0000313" key="3">
    <source>
        <dbReference type="Proteomes" id="UP000003781"/>
    </source>
</evidence>
<dbReference type="Gene3D" id="2.120.10.30">
    <property type="entry name" value="TolB, C-terminal domain"/>
    <property type="match status" value="1"/>
</dbReference>
<feature type="domain" description="Glucose/Sorbosone dehydrogenase" evidence="1">
    <location>
        <begin position="66"/>
        <end position="401"/>
    </location>
</feature>
<organism evidence="2 3">
    <name type="scientific">Crocosphaera chwakensis CCY0110</name>
    <dbReference type="NCBI Taxonomy" id="391612"/>
    <lineage>
        <taxon>Bacteria</taxon>
        <taxon>Bacillati</taxon>
        <taxon>Cyanobacteriota</taxon>
        <taxon>Cyanophyceae</taxon>
        <taxon>Oscillatoriophycideae</taxon>
        <taxon>Chroococcales</taxon>
        <taxon>Aphanothecaceae</taxon>
        <taxon>Crocosphaera</taxon>
        <taxon>Crocosphaera chwakensis</taxon>
    </lineage>
</organism>
<comment type="caution">
    <text evidence="2">The sequence shown here is derived from an EMBL/GenBank/DDBJ whole genome shotgun (WGS) entry which is preliminary data.</text>
</comment>
<dbReference type="PANTHER" id="PTHR19328:SF75">
    <property type="entry name" value="ALDOSE SUGAR DEHYDROGENASE YLII"/>
    <property type="match status" value="1"/>
</dbReference>
<dbReference type="Pfam" id="PF07995">
    <property type="entry name" value="GSDH"/>
    <property type="match status" value="1"/>
</dbReference>
<keyword evidence="3" id="KW-1185">Reference proteome</keyword>
<evidence type="ECO:0000259" key="1">
    <source>
        <dbReference type="Pfam" id="PF07995"/>
    </source>
</evidence>
<accession>A3ITS6</accession>
<reference evidence="2 3" key="1">
    <citation type="submission" date="2007-03" db="EMBL/GenBank/DDBJ databases">
        <authorList>
            <person name="Stal L."/>
            <person name="Ferriera S."/>
            <person name="Johnson J."/>
            <person name="Kravitz S."/>
            <person name="Beeson K."/>
            <person name="Sutton G."/>
            <person name="Rogers Y.-H."/>
            <person name="Friedman R."/>
            <person name="Frazier M."/>
            <person name="Venter J.C."/>
        </authorList>
    </citation>
    <scope>NUCLEOTIDE SEQUENCE [LARGE SCALE GENOMIC DNA]</scope>
    <source>
        <strain evidence="2 3">CCY0110</strain>
    </source>
</reference>
<evidence type="ECO:0000313" key="2">
    <source>
        <dbReference type="EMBL" id="EAZ90142.1"/>
    </source>
</evidence>
<dbReference type="RefSeq" id="WP_008276783.1">
    <property type="nucleotide sequence ID" value="NZ_AAXW01000030.1"/>
</dbReference>
<protein>
    <submittedName>
        <fullName evidence="2">Glucose dehydrogenase-B</fullName>
    </submittedName>
</protein>
<gene>
    <name evidence="2" type="ORF">CY0110_06064</name>
</gene>
<dbReference type="SUPFAM" id="SSF50952">
    <property type="entry name" value="Soluble quinoprotein glucose dehydrogenase"/>
    <property type="match status" value="1"/>
</dbReference>
<dbReference type="eggNOG" id="COG2133">
    <property type="taxonomic scope" value="Bacteria"/>
</dbReference>
<dbReference type="InterPro" id="IPR011041">
    <property type="entry name" value="Quinoprot_gluc/sorb_DH_b-prop"/>
</dbReference>
<dbReference type="OrthoDB" id="9770043at2"/>
<dbReference type="InterPro" id="IPR011042">
    <property type="entry name" value="6-blade_b-propeller_TolB-like"/>
</dbReference>
<dbReference type="PANTHER" id="PTHR19328">
    <property type="entry name" value="HEDGEHOG-INTERACTING PROTEIN"/>
    <property type="match status" value="1"/>
</dbReference>
<proteinExistence type="predicted"/>
<dbReference type="InterPro" id="IPR012938">
    <property type="entry name" value="Glc/Sorbosone_DH"/>
</dbReference>
<dbReference type="AlphaFoldDB" id="A3ITS6"/>
<name>A3ITS6_9CHRO</name>
<sequence>MLMKLINFNPFYLAIFNLLIIFGLGSCLSLSESSNQSTIQPTANQTSQASETQPEEIKQVTMLEGLEHPWAIDWLPNGDILITERPGRLRIIENGKLNPEPIQGVPEVFAVGQGGLLDVSVHPNFEENRYIYLTYASGNRNNNQTRIARAILENNQLQDLEVIFEVSPSKTGGQHFGSRLVWLEDGTFLASIGDGGNPPLTIDGELSRKQAQQLDSYLGKIIRLNDDGSIPDNNPFVDQDNANSAIWSYGHRNIQGLTVNKESGEIWSTEHGSKGGDELNNIKAGGNYGWPEVTHSQEYSGGEISDKRSLPGMVDPLEVWTPAIAPSGLTLYDGDKFSDWKGDLLAGGLVAREVIRIDLNDANEIVGQYPIKFEQRVRDVSQGPDGLIYVLTDDRNGKLIRLEAVNN</sequence>
<dbReference type="PROSITE" id="PS51257">
    <property type="entry name" value="PROKAR_LIPOPROTEIN"/>
    <property type="match status" value="1"/>
</dbReference>